<dbReference type="GO" id="GO:0032196">
    <property type="term" value="P:transposition"/>
    <property type="evidence" value="ECO:0007669"/>
    <property type="project" value="UniProtKB-KW"/>
</dbReference>
<keyword evidence="8" id="KW-1185">Reference proteome</keyword>
<evidence type="ECO:0000256" key="1">
    <source>
        <dbReference type="ARBA" id="ARBA00008761"/>
    </source>
</evidence>
<evidence type="ECO:0000256" key="3">
    <source>
        <dbReference type="ARBA" id="ARBA00023125"/>
    </source>
</evidence>
<dbReference type="Proteomes" id="UP000232003">
    <property type="component" value="Chromosome"/>
</dbReference>
<dbReference type="GO" id="GO:0006310">
    <property type="term" value="P:DNA recombination"/>
    <property type="evidence" value="ECO:0007669"/>
    <property type="project" value="UniProtKB-KW"/>
</dbReference>
<dbReference type="InterPro" id="IPR010095">
    <property type="entry name" value="Cas12f1-like_TNB"/>
</dbReference>
<proteinExistence type="inferred from homology"/>
<evidence type="ECO:0000256" key="4">
    <source>
        <dbReference type="ARBA" id="ARBA00023172"/>
    </source>
</evidence>
<evidence type="ECO:0000259" key="6">
    <source>
        <dbReference type="Pfam" id="PF07282"/>
    </source>
</evidence>
<feature type="domain" description="Probable transposase IS891/IS1136/IS1341" evidence="5">
    <location>
        <begin position="56"/>
        <end position="155"/>
    </location>
</feature>
<comment type="similarity">
    <text evidence="1">In the C-terminal section; belongs to the transposase 35 family.</text>
</comment>
<dbReference type="Pfam" id="PF01385">
    <property type="entry name" value="OrfB_IS605"/>
    <property type="match status" value="1"/>
</dbReference>
<dbReference type="InterPro" id="IPR001959">
    <property type="entry name" value="Transposase"/>
</dbReference>
<evidence type="ECO:0000259" key="5">
    <source>
        <dbReference type="Pfam" id="PF01385"/>
    </source>
</evidence>
<feature type="domain" description="Cas12f1-like TNB" evidence="6">
    <location>
        <begin position="174"/>
        <end position="252"/>
    </location>
</feature>
<evidence type="ECO:0000313" key="7">
    <source>
        <dbReference type="EMBL" id="AUB40010.1"/>
    </source>
</evidence>
<dbReference type="GO" id="GO:0003677">
    <property type="term" value="F:DNA binding"/>
    <property type="evidence" value="ECO:0007669"/>
    <property type="project" value="UniProtKB-KW"/>
</dbReference>
<dbReference type="Pfam" id="PF07282">
    <property type="entry name" value="Cas12f1-like_TNB"/>
    <property type="match status" value="1"/>
</dbReference>
<keyword evidence="3" id="KW-0238">DNA-binding</keyword>
<keyword evidence="4" id="KW-0233">DNA recombination</keyword>
<dbReference type="EMBL" id="CP024785">
    <property type="protein sequence ID" value="AUB40010.1"/>
    <property type="molecule type" value="Genomic_DNA"/>
</dbReference>
<accession>A0A2K8SXA7</accession>
<keyword evidence="2" id="KW-0815">Transposition</keyword>
<dbReference type="NCBIfam" id="TIGR01766">
    <property type="entry name" value="IS200/IS605 family accessory protein TnpB-like domain"/>
    <property type="match status" value="1"/>
</dbReference>
<protein>
    <submittedName>
        <fullName evidence="7">Transposase</fullName>
    </submittedName>
</protein>
<name>A0A2K8SXA7_9NOSO</name>
<gene>
    <name evidence="7" type="ORF">COO91_06007</name>
</gene>
<dbReference type="NCBIfam" id="NF040570">
    <property type="entry name" value="guided_TnpB"/>
    <property type="match status" value="1"/>
</dbReference>
<reference evidence="7 8" key="1">
    <citation type="submission" date="2017-11" db="EMBL/GenBank/DDBJ databases">
        <title>Complete genome of a free-living desiccation-tolerant cyanobacterium and its photosynthetic adaptation to extreme terrestrial habitat.</title>
        <authorList>
            <person name="Shang J."/>
        </authorList>
    </citation>
    <scope>NUCLEOTIDE SEQUENCE [LARGE SCALE GENOMIC DNA]</scope>
    <source>
        <strain evidence="7 8">CCNUN1</strain>
    </source>
</reference>
<evidence type="ECO:0000256" key="2">
    <source>
        <dbReference type="ARBA" id="ARBA00022578"/>
    </source>
</evidence>
<evidence type="ECO:0000313" key="8">
    <source>
        <dbReference type="Proteomes" id="UP000232003"/>
    </source>
</evidence>
<dbReference type="AlphaFoldDB" id="A0A2K8SXA7"/>
<organism evidence="7 8">
    <name type="scientific">Nostoc flagelliforme CCNUN1</name>
    <dbReference type="NCBI Taxonomy" id="2038116"/>
    <lineage>
        <taxon>Bacteria</taxon>
        <taxon>Bacillati</taxon>
        <taxon>Cyanobacteriota</taxon>
        <taxon>Cyanophyceae</taxon>
        <taxon>Nostocales</taxon>
        <taxon>Nostocaceae</taxon>
        <taxon>Nostoc</taxon>
    </lineage>
</organism>
<dbReference type="KEGG" id="nfl:COO91_06007"/>
<sequence length="295" mass="33698">MPSMSPIRIQVLSGVKFDDLCEVRIIPKTGCFIIEVVYEIPPKSDFFCSLSAGLDAVIDIGLDNLAKIVFNDLTIQPIIVNGKPLKSVNQFYNKQVAKFRGFLPKGIGKSRRIANIVRNRNQFVNSYLHQSTKMIVDEFLSLGVTHVSIGKNEQWKTRLNLGKRTNQNFTQIPHAKFIEMLTYKLERVGITVKVAEESYTSKASFIDWDIIPTYEPNNKVRHVFSGRRVKRAWYVSKHDFKIHADVNAGLNIDRKSNPEGFDCLKSILRDRGCLVVHPRRITPLFKRVHAESRVA</sequence>